<feature type="domain" description="HTH iclR-type" evidence="4">
    <location>
        <begin position="13"/>
        <end position="74"/>
    </location>
</feature>
<sequence>MPNEDPATLAAEHRTVSRVMGIVEAVAGNEPHGLKLGDLADAVGAPKSSVHGLAKGLVALGYLQESDARYFIGPAAPSLVSAKTDGLRQRATTEQLTGLRDKWNETAMAGVLVGQSVVYVQSVESSHTLRAAVPLNSRVQLWPASSGKCLLADMPRRRLEGYFKRIGVVGEERDNALEELEQVKEQGYALNLGGTAVGMFGVASPITTSDQKVTMTIAVTGPELRLTGQLDALAADVRQAAIALSHAG</sequence>
<keyword evidence="1" id="KW-0805">Transcription regulation</keyword>
<feature type="domain" description="IclR-ED" evidence="5">
    <location>
        <begin position="75"/>
        <end position="248"/>
    </location>
</feature>
<evidence type="ECO:0000256" key="2">
    <source>
        <dbReference type="ARBA" id="ARBA00023125"/>
    </source>
</evidence>
<dbReference type="InterPro" id="IPR036390">
    <property type="entry name" value="WH_DNA-bd_sf"/>
</dbReference>
<keyword evidence="2" id="KW-0238">DNA-binding</keyword>
<dbReference type="Gene3D" id="1.10.10.10">
    <property type="entry name" value="Winged helix-like DNA-binding domain superfamily/Winged helix DNA-binding domain"/>
    <property type="match status" value="1"/>
</dbReference>
<dbReference type="InterPro" id="IPR005471">
    <property type="entry name" value="Tscrpt_reg_IclR_N"/>
</dbReference>
<dbReference type="PROSITE" id="PS51078">
    <property type="entry name" value="ICLR_ED"/>
    <property type="match status" value="1"/>
</dbReference>
<keyword evidence="3" id="KW-0804">Transcription</keyword>
<dbReference type="SUPFAM" id="SSF46785">
    <property type="entry name" value="Winged helix' DNA-binding domain"/>
    <property type="match status" value="1"/>
</dbReference>
<evidence type="ECO:0000313" key="6">
    <source>
        <dbReference type="EMBL" id="MEB3371887.1"/>
    </source>
</evidence>
<dbReference type="Pfam" id="PF01614">
    <property type="entry name" value="IclR_C"/>
    <property type="match status" value="1"/>
</dbReference>
<dbReference type="PANTHER" id="PTHR30136">
    <property type="entry name" value="HELIX-TURN-HELIX TRANSCRIPTIONAL REGULATOR, ICLR FAMILY"/>
    <property type="match status" value="1"/>
</dbReference>
<dbReference type="Gene3D" id="3.30.450.40">
    <property type="match status" value="1"/>
</dbReference>
<dbReference type="InterPro" id="IPR014757">
    <property type="entry name" value="Tscrpt_reg_IclR_C"/>
</dbReference>
<gene>
    <name evidence="6" type="ORF">R4I43_31260</name>
</gene>
<evidence type="ECO:0000259" key="4">
    <source>
        <dbReference type="PROSITE" id="PS51077"/>
    </source>
</evidence>
<name>A0ABU6AJY1_9PSEU</name>
<dbReference type="PROSITE" id="PS51077">
    <property type="entry name" value="HTH_ICLR"/>
    <property type="match status" value="1"/>
</dbReference>
<dbReference type="SUPFAM" id="SSF55781">
    <property type="entry name" value="GAF domain-like"/>
    <property type="match status" value="1"/>
</dbReference>
<dbReference type="SMART" id="SM00346">
    <property type="entry name" value="HTH_ICLR"/>
    <property type="match status" value="1"/>
</dbReference>
<evidence type="ECO:0000256" key="3">
    <source>
        <dbReference type="ARBA" id="ARBA00023163"/>
    </source>
</evidence>
<dbReference type="RefSeq" id="WP_324269314.1">
    <property type="nucleotide sequence ID" value="NZ_JAWLNX010000034.1"/>
</dbReference>
<reference evidence="6 7" key="1">
    <citation type="submission" date="2023-10" db="EMBL/GenBank/DDBJ databases">
        <title>Saccharopolyspora sp. nov., isolated from mangrove soil.</title>
        <authorList>
            <person name="Lu Y."/>
            <person name="Liu W."/>
        </authorList>
    </citation>
    <scope>NUCLEOTIDE SEQUENCE [LARGE SCALE GENOMIC DNA]</scope>
    <source>
        <strain evidence="6 7">S2-29</strain>
    </source>
</reference>
<dbReference type="PANTHER" id="PTHR30136:SF24">
    <property type="entry name" value="HTH-TYPE TRANSCRIPTIONAL REPRESSOR ALLR"/>
    <property type="match status" value="1"/>
</dbReference>
<dbReference type="InterPro" id="IPR050707">
    <property type="entry name" value="HTH_MetabolicPath_Reg"/>
</dbReference>
<dbReference type="InterPro" id="IPR029016">
    <property type="entry name" value="GAF-like_dom_sf"/>
</dbReference>
<evidence type="ECO:0000313" key="7">
    <source>
        <dbReference type="Proteomes" id="UP001327093"/>
    </source>
</evidence>
<proteinExistence type="predicted"/>
<dbReference type="InterPro" id="IPR036388">
    <property type="entry name" value="WH-like_DNA-bd_sf"/>
</dbReference>
<keyword evidence="7" id="KW-1185">Reference proteome</keyword>
<evidence type="ECO:0000259" key="5">
    <source>
        <dbReference type="PROSITE" id="PS51078"/>
    </source>
</evidence>
<evidence type="ECO:0000256" key="1">
    <source>
        <dbReference type="ARBA" id="ARBA00023015"/>
    </source>
</evidence>
<comment type="caution">
    <text evidence="6">The sequence shown here is derived from an EMBL/GenBank/DDBJ whole genome shotgun (WGS) entry which is preliminary data.</text>
</comment>
<organism evidence="6 7">
    <name type="scientific">Saccharopolyspora mangrovi</name>
    <dbReference type="NCBI Taxonomy" id="3082379"/>
    <lineage>
        <taxon>Bacteria</taxon>
        <taxon>Bacillati</taxon>
        <taxon>Actinomycetota</taxon>
        <taxon>Actinomycetes</taxon>
        <taxon>Pseudonocardiales</taxon>
        <taxon>Pseudonocardiaceae</taxon>
        <taxon>Saccharopolyspora</taxon>
    </lineage>
</organism>
<dbReference type="EMBL" id="JAWLNX010000034">
    <property type="protein sequence ID" value="MEB3371887.1"/>
    <property type="molecule type" value="Genomic_DNA"/>
</dbReference>
<accession>A0ABU6AJY1</accession>
<dbReference type="Proteomes" id="UP001327093">
    <property type="component" value="Unassembled WGS sequence"/>
</dbReference>
<protein>
    <submittedName>
        <fullName evidence="6">IclR family transcriptional regulator</fullName>
    </submittedName>
</protein>
<dbReference type="Pfam" id="PF09339">
    <property type="entry name" value="HTH_IclR"/>
    <property type="match status" value="1"/>
</dbReference>